<dbReference type="AlphaFoldDB" id="A0A8S1E9C1"/>
<keyword evidence="1" id="KW-0472">Membrane</keyword>
<sequence length="229" mass="25845">MNPIHVLLSVIFVVKSVETKCSKGSCEKFACTSSGFVHRPLDSYLKTGSTFNTPCSCSEDWNSVFCNNTLTALTLETEPPPTVCICRKFTDQGAKCKQFITRCFPKKNNQEANTTCVCHHNPADYPFDICKFLYPRDNYNKGLAALDGAKNPPSQSQYIVLFGQKVSTTKITFLIIGLLVTVSIFTLLLLIIGGRRIRNRRIERERQTRVARETLIMQRSDDERYLPSA</sequence>
<keyword evidence="2" id="KW-0732">Signal</keyword>
<dbReference type="EMBL" id="CADEPM010000002">
    <property type="protein sequence ID" value="CAB3400436.1"/>
    <property type="molecule type" value="Genomic_DNA"/>
</dbReference>
<accession>A0A8S1E9C1</accession>
<organism evidence="3 4">
    <name type="scientific">Caenorhabditis bovis</name>
    <dbReference type="NCBI Taxonomy" id="2654633"/>
    <lineage>
        <taxon>Eukaryota</taxon>
        <taxon>Metazoa</taxon>
        <taxon>Ecdysozoa</taxon>
        <taxon>Nematoda</taxon>
        <taxon>Chromadorea</taxon>
        <taxon>Rhabditida</taxon>
        <taxon>Rhabditina</taxon>
        <taxon>Rhabditomorpha</taxon>
        <taxon>Rhabditoidea</taxon>
        <taxon>Rhabditidae</taxon>
        <taxon>Peloderinae</taxon>
        <taxon>Caenorhabditis</taxon>
    </lineage>
</organism>
<name>A0A8S1E9C1_9PELO</name>
<evidence type="ECO:0000256" key="1">
    <source>
        <dbReference type="SAM" id="Phobius"/>
    </source>
</evidence>
<keyword evidence="4" id="KW-1185">Reference proteome</keyword>
<gene>
    <name evidence="3" type="ORF">CBOVIS_LOCUS3379</name>
</gene>
<reference evidence="3 4" key="1">
    <citation type="submission" date="2020-04" db="EMBL/GenBank/DDBJ databases">
        <authorList>
            <person name="Laetsch R D."/>
            <person name="Stevens L."/>
            <person name="Kumar S."/>
            <person name="Blaxter L. M."/>
        </authorList>
    </citation>
    <scope>NUCLEOTIDE SEQUENCE [LARGE SCALE GENOMIC DNA]</scope>
</reference>
<keyword evidence="1" id="KW-0812">Transmembrane</keyword>
<dbReference type="OrthoDB" id="5865324at2759"/>
<feature type="signal peptide" evidence="2">
    <location>
        <begin position="1"/>
        <end position="19"/>
    </location>
</feature>
<keyword evidence="1" id="KW-1133">Transmembrane helix</keyword>
<comment type="caution">
    <text evidence="3">The sequence shown here is derived from an EMBL/GenBank/DDBJ whole genome shotgun (WGS) entry which is preliminary data.</text>
</comment>
<evidence type="ECO:0008006" key="5">
    <source>
        <dbReference type="Google" id="ProtNLM"/>
    </source>
</evidence>
<evidence type="ECO:0000313" key="3">
    <source>
        <dbReference type="EMBL" id="CAB3400436.1"/>
    </source>
</evidence>
<feature type="transmembrane region" description="Helical" evidence="1">
    <location>
        <begin position="171"/>
        <end position="192"/>
    </location>
</feature>
<evidence type="ECO:0000313" key="4">
    <source>
        <dbReference type="Proteomes" id="UP000494206"/>
    </source>
</evidence>
<evidence type="ECO:0000256" key="2">
    <source>
        <dbReference type="SAM" id="SignalP"/>
    </source>
</evidence>
<dbReference type="Proteomes" id="UP000494206">
    <property type="component" value="Unassembled WGS sequence"/>
</dbReference>
<feature type="chain" id="PRO_5035859359" description="EGF-like domain-containing protein" evidence="2">
    <location>
        <begin position="20"/>
        <end position="229"/>
    </location>
</feature>
<proteinExistence type="predicted"/>
<protein>
    <recommendedName>
        <fullName evidence="5">EGF-like domain-containing protein</fullName>
    </recommendedName>
</protein>